<evidence type="ECO:0000313" key="1">
    <source>
        <dbReference type="Proteomes" id="UP000887580"/>
    </source>
</evidence>
<protein>
    <submittedName>
        <fullName evidence="2">Uncharacterized protein</fullName>
    </submittedName>
</protein>
<accession>A0AC35FFF8</accession>
<proteinExistence type="predicted"/>
<name>A0AC35FFF8_9BILA</name>
<dbReference type="Proteomes" id="UP000887580">
    <property type="component" value="Unplaced"/>
</dbReference>
<organism evidence="1 2">
    <name type="scientific">Panagrolaimus sp. PS1159</name>
    <dbReference type="NCBI Taxonomy" id="55785"/>
    <lineage>
        <taxon>Eukaryota</taxon>
        <taxon>Metazoa</taxon>
        <taxon>Ecdysozoa</taxon>
        <taxon>Nematoda</taxon>
        <taxon>Chromadorea</taxon>
        <taxon>Rhabditida</taxon>
        <taxon>Tylenchina</taxon>
        <taxon>Panagrolaimomorpha</taxon>
        <taxon>Panagrolaimoidea</taxon>
        <taxon>Panagrolaimidae</taxon>
        <taxon>Panagrolaimus</taxon>
    </lineage>
</organism>
<sequence>KLQVSLNKLLEYGKLNPKGNTDEIYKSLTENNNWQKDLRYDFNEINHLREEVEDLEEYEKLYNDLHTSDKKDKKLRPCSLKDKCVVKLIKRNIPSFFVSCCENCSLLVHRCCKNIDLSCPNCTPFTPTIASGKIHLEEEHNLIYQKIAELTIDIKQREEKFNADAMKLNSGVLTKQLEKVLERYGGSRKAFFQ</sequence>
<dbReference type="WBParaSite" id="PS1159_v2.g16924.t1">
    <property type="protein sequence ID" value="PS1159_v2.g16924.t1"/>
    <property type="gene ID" value="PS1159_v2.g16924"/>
</dbReference>
<reference evidence="2" key="1">
    <citation type="submission" date="2022-11" db="UniProtKB">
        <authorList>
            <consortium name="WormBaseParasite"/>
        </authorList>
    </citation>
    <scope>IDENTIFICATION</scope>
</reference>
<evidence type="ECO:0000313" key="2">
    <source>
        <dbReference type="WBParaSite" id="PS1159_v2.g16924.t1"/>
    </source>
</evidence>